<reference evidence="18 19" key="1">
    <citation type="submission" date="2025-04" db="UniProtKB">
        <authorList>
            <consortium name="RefSeq"/>
        </authorList>
    </citation>
    <scope>IDENTIFICATION</scope>
    <source>
        <tissue evidence="18 19">Whole body</tissue>
    </source>
</reference>
<evidence type="ECO:0000256" key="7">
    <source>
        <dbReference type="ARBA" id="ARBA00022912"/>
    </source>
</evidence>
<keyword evidence="8" id="KW-1133">Transmembrane helix</keyword>
<evidence type="ECO:0000256" key="5">
    <source>
        <dbReference type="ARBA" id="ARBA00022737"/>
    </source>
</evidence>
<dbReference type="PROSITE" id="PS50055">
    <property type="entry name" value="TYR_PHOSPHATASE_PTP"/>
    <property type="match status" value="1"/>
</dbReference>
<sequence length="1986" mass="218957">MWITLLLLFAIKTSQAADLAIQLPASNTLSFPTSQQQAFYRFDYKPPYGHPPANTTIAAQDIGDVIHFSQALPGARYDFWLYYSNSSTGSSSTINNSPQTPGNLIGGNGGENIINGAISNSISSQPQWLLTWTASITTAPDPPTNLTVTVKGGKTAHVQWSPPVLGNYNGFKLKVLSLSPSSSTGVIQQQQEQFVKIVDAISSQSTLSQMDSLRDSQQYVLKDLTPGATYQLQLFTVYDHKESVAYISKNFTTKPSTPGKFIVWFRNETTLLVLWQPSYPASVFTHYKVSVEPQDSPESTVYVEREGEPPGPAQAAFKGLVPGRAYNISVHTVSEDETSAPTTAQYRTIPLKPLNVAVDPRYTSSYGLRVHWEPPKGLCEFDKYQISVNVKRPSQQSSNPSTSHRSISDQTQQTTTPITLTRPRDGDSSNSGGSTQWCDVYDTQQLQPGRTYQVLVKTVSGKVASWPASVNVTLKPLPVIDLKVISSGNTNGNNLNEDGGGGVLQLTWKADAMSWQDAYQVSYAEVITGSLSSSSSASDSLLVSSVLSLGNNLNQSQNGSSRQQSASSAVSVASAAITATTSTDSNVVVVQATRESIEDPLTPIECTLESLLPGRNYSVSVRSLSSGVASNDTVVYHTMKPSAPIIEDLRPTLDYGLNVSWKTDVNSRQETFQVVLRRNDTDDIPTVRITNEWRMALRNLYPGAAYQLKVFAISHGLLSEPHDYFQAVYPRPPTNLQVENITAASNMGSNSVLLKWNGPIGEGLFTEYSIKYRTIDSNGGQQPWIRLPGVQTTEAEIADMMAGQRYTIQVNTQTYGTLESPYPLLVNYTIRPNPVSNIALLVDATNLTIQFPRPEGLIDYYSVEYTLLKPPPQADQNQTTTSIGWNTVAMTWGINGVGNSGWKNFTDSGYSSASSGNVIVNLGIDDLIAGAGYALRVRTSSHSMYSDPVLLEAHTMPLILSEILAVNDQQLATDTLTLRYTPTPQTASRFIKYRFQLAEAHQTQTQSTVYQSFATTTLDPGSGIAPTSSTGTAASVLIAEKWASDNEWKVTWHSLVPGRLYDITVWTVSAYGVLSQPLRRQDRLYPEPITDLNATQITRDSVHLVWTLPRGQYDAFEIQYLDTDATIITTATSVASSYSSSSSSSDGGGALLVQNLTDKPWFLVQGLRPYRNYTFTVVVRAGGGGSLTQHSSAGGYAAALLLRRSVPVSGTFSTLEWVPGRCTRFQAVDVQPGHLTLEWVLPESEHNGVLLRYVISWTAMVISPSSDGSPISTNTVVQLHGSEEENMLRIGIDNLINNAGLLSSQPSIGSEIEFGETTKTAYYEPWRNRAIIKGLIPGRQYIFNISGETRIGRGLVASLEQRMPILAPPKPSAQVVPTEVSRTTNTIQVRFRKNYFGDQNGRVVAYTLIVAEDDSKNASGLEMPSWQDAQAYTIWPPYQVLDPYHPFSTNKTVEDFTIGQDTHCSKNAITGGKLLSSQYCNGPLKPGTTYRVKVRAFTTNDKFTDTMYSFPIQTDQDNTSTPTSATAIVLSVVVGLPAAFILIAVCAALATGSSRSRWFFCRGSKSKIMKSTIGGKRQAGTGQRRITGKFLDNSSSARNLNGGGRGGGRGGDMINSSSVQQQQQLSCDLQISRPVRVDRFVEHYAQMSADSDFRFSEEFEDLKHAAADAAANGNTTTTAADLPCNRPKNRFTNILPYDHSRFKLQPVDDEEGSDYINANYVPGHNSVREFIVTQGPLHSTRDDFWRMCWESNTRSIVMLTRCVEKGREKCDHYWPYDTHPVYYGDNICVTLLNDTHYSDWVITEFMVCRNDQKRVIRHFHFTTWPDFGVPSPPQTLCRFVRAFRERHHTGVGNTIEPHQHQLPQHHRPIIVHCSAGVGRSGTFIALDRVLQSLNDPTQVNNYIDVYSIVYAMRKERVWMVQTEQQYICIHQCIVCILQQNNGNGDQQELLDQDQQDLELMNNTASTMLAHHNRAFEDDEGIAESGM</sequence>
<comment type="subcellular location">
    <subcellularLocation>
        <location evidence="1">Membrane</location>
        <topology evidence="1">Single-pass type I membrane protein</topology>
    </subcellularLocation>
</comment>
<evidence type="ECO:0000256" key="1">
    <source>
        <dbReference type="ARBA" id="ARBA00004479"/>
    </source>
</evidence>
<name>A0A8B8FDN8_9HEMI</name>
<evidence type="ECO:0000259" key="14">
    <source>
        <dbReference type="PROSITE" id="PS50055"/>
    </source>
</evidence>
<evidence type="ECO:0000313" key="18">
    <source>
        <dbReference type="RefSeq" id="XP_025408701.1"/>
    </source>
</evidence>
<feature type="compositionally biased region" description="Gly residues" evidence="12">
    <location>
        <begin position="1601"/>
        <end position="1611"/>
    </location>
</feature>
<organism evidence="17 18">
    <name type="scientific">Sipha flava</name>
    <name type="common">yellow sugarcane aphid</name>
    <dbReference type="NCBI Taxonomy" id="143950"/>
    <lineage>
        <taxon>Eukaryota</taxon>
        <taxon>Metazoa</taxon>
        <taxon>Ecdysozoa</taxon>
        <taxon>Arthropoda</taxon>
        <taxon>Hexapoda</taxon>
        <taxon>Insecta</taxon>
        <taxon>Pterygota</taxon>
        <taxon>Neoptera</taxon>
        <taxon>Paraneoptera</taxon>
        <taxon>Hemiptera</taxon>
        <taxon>Sternorrhyncha</taxon>
        <taxon>Aphidomorpha</taxon>
        <taxon>Aphidoidea</taxon>
        <taxon>Aphididae</taxon>
        <taxon>Sipha</taxon>
    </lineage>
</organism>
<evidence type="ECO:0000313" key="17">
    <source>
        <dbReference type="Proteomes" id="UP000694846"/>
    </source>
</evidence>
<evidence type="ECO:0000256" key="8">
    <source>
        <dbReference type="ARBA" id="ARBA00022989"/>
    </source>
</evidence>
<dbReference type="InterPro" id="IPR003961">
    <property type="entry name" value="FN3_dom"/>
</dbReference>
<dbReference type="SUPFAM" id="SSF49265">
    <property type="entry name" value="Fibronectin type III"/>
    <property type="match status" value="6"/>
</dbReference>
<dbReference type="EC" id="3.1.3.48" evidence="2"/>
<feature type="domain" description="Tyrosine-protein phosphatase" evidence="14">
    <location>
        <begin position="1655"/>
        <end position="1936"/>
    </location>
</feature>
<dbReference type="SMART" id="SM00194">
    <property type="entry name" value="PTPc"/>
    <property type="match status" value="1"/>
</dbReference>
<feature type="chain" id="PRO_5044666543" description="protein-tyrosine-phosphatase" evidence="13">
    <location>
        <begin position="17"/>
        <end position="1986"/>
    </location>
</feature>
<proteinExistence type="predicted"/>
<keyword evidence="10" id="KW-0325">Glycoprotein</keyword>
<dbReference type="SUPFAM" id="SSF52799">
    <property type="entry name" value="(Phosphotyrosine protein) phosphatases II"/>
    <property type="match status" value="1"/>
</dbReference>
<dbReference type="Proteomes" id="UP000694846">
    <property type="component" value="Unplaced"/>
</dbReference>
<gene>
    <name evidence="18 19" type="primary">LOC112682347</name>
</gene>
<dbReference type="FunFam" id="3.90.190.10:FF:000009">
    <property type="entry name" value="Receptor-type tyrosine-protein phosphatase beta"/>
    <property type="match status" value="1"/>
</dbReference>
<evidence type="ECO:0000259" key="16">
    <source>
        <dbReference type="PROSITE" id="PS50853"/>
    </source>
</evidence>
<dbReference type="GO" id="GO:0004725">
    <property type="term" value="F:protein tyrosine phosphatase activity"/>
    <property type="evidence" value="ECO:0007669"/>
    <property type="project" value="UniProtKB-EC"/>
</dbReference>
<feature type="region of interest" description="Disordered" evidence="12">
    <location>
        <begin position="391"/>
        <end position="436"/>
    </location>
</feature>
<dbReference type="CTD" id="32115"/>
<evidence type="ECO:0000256" key="9">
    <source>
        <dbReference type="ARBA" id="ARBA00023136"/>
    </source>
</evidence>
<evidence type="ECO:0000259" key="15">
    <source>
        <dbReference type="PROSITE" id="PS50056"/>
    </source>
</evidence>
<evidence type="ECO:0000256" key="11">
    <source>
        <dbReference type="ARBA" id="ARBA00051722"/>
    </source>
</evidence>
<dbReference type="GO" id="GO:0048666">
    <property type="term" value="P:neuron development"/>
    <property type="evidence" value="ECO:0007669"/>
    <property type="project" value="UniProtKB-ARBA"/>
</dbReference>
<dbReference type="InterPro" id="IPR013783">
    <property type="entry name" value="Ig-like_fold"/>
</dbReference>
<dbReference type="PANTHER" id="PTHR46957">
    <property type="entry name" value="CYTOKINE RECEPTOR"/>
    <property type="match status" value="1"/>
</dbReference>
<protein>
    <recommendedName>
        <fullName evidence="2">protein-tyrosine-phosphatase</fullName>
        <ecNumber evidence="2">3.1.3.48</ecNumber>
    </recommendedName>
</protein>
<feature type="compositionally biased region" description="Polar residues" evidence="12">
    <location>
        <begin position="391"/>
        <end position="404"/>
    </location>
</feature>
<feature type="domain" description="Tyrosine specific protein phosphatases" evidence="15">
    <location>
        <begin position="1834"/>
        <end position="1927"/>
    </location>
</feature>
<dbReference type="SMART" id="SM00404">
    <property type="entry name" value="PTPc_motif"/>
    <property type="match status" value="1"/>
</dbReference>
<evidence type="ECO:0000256" key="3">
    <source>
        <dbReference type="ARBA" id="ARBA00022692"/>
    </source>
</evidence>
<evidence type="ECO:0000256" key="13">
    <source>
        <dbReference type="SAM" id="SignalP"/>
    </source>
</evidence>
<evidence type="ECO:0000256" key="12">
    <source>
        <dbReference type="SAM" id="MobiDB-lite"/>
    </source>
</evidence>
<dbReference type="InterPro" id="IPR003595">
    <property type="entry name" value="Tyr_Pase_cat"/>
</dbReference>
<feature type="compositionally biased region" description="Low complexity" evidence="12">
    <location>
        <begin position="408"/>
        <end position="421"/>
    </location>
</feature>
<feature type="region of interest" description="Disordered" evidence="12">
    <location>
        <begin position="1591"/>
        <end position="1619"/>
    </location>
</feature>
<dbReference type="InterPro" id="IPR000387">
    <property type="entry name" value="Tyr_Pase_dom"/>
</dbReference>
<evidence type="ECO:0000256" key="6">
    <source>
        <dbReference type="ARBA" id="ARBA00022801"/>
    </source>
</evidence>
<dbReference type="Gene3D" id="2.60.40.10">
    <property type="entry name" value="Immunoglobulins"/>
    <property type="match status" value="7"/>
</dbReference>
<keyword evidence="6" id="KW-0378">Hydrolase</keyword>
<evidence type="ECO:0000256" key="10">
    <source>
        <dbReference type="ARBA" id="ARBA00023180"/>
    </source>
</evidence>
<feature type="domain" description="Fibronectin type-III" evidence="16">
    <location>
        <begin position="257"/>
        <end position="352"/>
    </location>
</feature>
<dbReference type="PANTHER" id="PTHR46957:SF3">
    <property type="entry name" value="CYTOKINE RECEPTOR"/>
    <property type="match status" value="1"/>
</dbReference>
<dbReference type="GeneID" id="112682347"/>
<feature type="signal peptide" evidence="13">
    <location>
        <begin position="1"/>
        <end position="16"/>
    </location>
</feature>
<keyword evidence="17" id="KW-1185">Reference proteome</keyword>
<dbReference type="OrthoDB" id="8609993at2759"/>
<evidence type="ECO:0000256" key="4">
    <source>
        <dbReference type="ARBA" id="ARBA00022729"/>
    </source>
</evidence>
<dbReference type="Pfam" id="PF00041">
    <property type="entry name" value="fn3"/>
    <property type="match status" value="5"/>
</dbReference>
<dbReference type="RefSeq" id="XP_025408710.1">
    <property type="nucleotide sequence ID" value="XM_025552925.1"/>
</dbReference>
<dbReference type="Gene3D" id="3.90.190.10">
    <property type="entry name" value="Protein tyrosine phosphatase superfamily"/>
    <property type="match status" value="1"/>
</dbReference>
<feature type="domain" description="Fibronectin type-III" evidence="16">
    <location>
        <begin position="1088"/>
        <end position="1200"/>
    </location>
</feature>
<dbReference type="InterPro" id="IPR000242">
    <property type="entry name" value="PTP_cat"/>
</dbReference>
<dbReference type="PROSITE" id="PS50056">
    <property type="entry name" value="TYR_PHOSPHATASE_2"/>
    <property type="match status" value="1"/>
</dbReference>
<feature type="domain" description="Fibronectin type-III" evidence="16">
    <location>
        <begin position="142"/>
        <end position="256"/>
    </location>
</feature>
<dbReference type="PROSITE" id="PS50853">
    <property type="entry name" value="FN3"/>
    <property type="match status" value="5"/>
</dbReference>
<comment type="catalytic activity">
    <reaction evidence="11">
        <text>O-phospho-L-tyrosyl-[protein] + H2O = L-tyrosyl-[protein] + phosphate</text>
        <dbReference type="Rhea" id="RHEA:10684"/>
        <dbReference type="Rhea" id="RHEA-COMP:10136"/>
        <dbReference type="Rhea" id="RHEA-COMP:20101"/>
        <dbReference type="ChEBI" id="CHEBI:15377"/>
        <dbReference type="ChEBI" id="CHEBI:43474"/>
        <dbReference type="ChEBI" id="CHEBI:46858"/>
        <dbReference type="ChEBI" id="CHEBI:61978"/>
        <dbReference type="EC" id="3.1.3.48"/>
    </reaction>
</comment>
<dbReference type="PRINTS" id="PR00700">
    <property type="entry name" value="PRTYPHPHTASE"/>
</dbReference>
<keyword evidence="9" id="KW-0472">Membrane</keyword>
<dbReference type="PROSITE" id="PS00383">
    <property type="entry name" value="TYR_PHOSPHATASE_1"/>
    <property type="match status" value="1"/>
</dbReference>
<dbReference type="Pfam" id="PF00102">
    <property type="entry name" value="Y_phosphatase"/>
    <property type="match status" value="1"/>
</dbReference>
<accession>A0A8B8FDN8</accession>
<keyword evidence="5" id="KW-0677">Repeat</keyword>
<feature type="domain" description="Fibronectin type-III" evidence="16">
    <location>
        <begin position="732"/>
        <end position="833"/>
    </location>
</feature>
<dbReference type="CDD" id="cd00063">
    <property type="entry name" value="FN3"/>
    <property type="match status" value="4"/>
</dbReference>
<dbReference type="GO" id="GO:0016020">
    <property type="term" value="C:membrane"/>
    <property type="evidence" value="ECO:0007669"/>
    <property type="project" value="UniProtKB-SubCell"/>
</dbReference>
<dbReference type="InterPro" id="IPR016130">
    <property type="entry name" value="Tyr_Pase_AS"/>
</dbReference>
<dbReference type="RefSeq" id="XP_025408701.1">
    <property type="nucleotide sequence ID" value="XM_025552916.1"/>
</dbReference>
<feature type="domain" description="Fibronectin type-III" evidence="16">
    <location>
        <begin position="640"/>
        <end position="731"/>
    </location>
</feature>
<evidence type="ECO:0000256" key="2">
    <source>
        <dbReference type="ARBA" id="ARBA00013064"/>
    </source>
</evidence>
<dbReference type="CDD" id="cd14548">
    <property type="entry name" value="R3-PTPc"/>
    <property type="match status" value="1"/>
</dbReference>
<dbReference type="InterPro" id="IPR041201">
    <property type="entry name" value="PTPRJ_TM"/>
</dbReference>
<keyword evidence="4 13" id="KW-0732">Signal</keyword>
<keyword evidence="7" id="KW-0904">Protein phosphatase</keyword>
<dbReference type="Pfam" id="PF18861">
    <property type="entry name" value="PTP_tm"/>
    <property type="match status" value="1"/>
</dbReference>
<dbReference type="InterPro" id="IPR029021">
    <property type="entry name" value="Prot-tyrosine_phosphatase-like"/>
</dbReference>
<dbReference type="InterPro" id="IPR050713">
    <property type="entry name" value="RTP_Phos/Ushers"/>
</dbReference>
<dbReference type="SMART" id="SM00060">
    <property type="entry name" value="FN3"/>
    <property type="match status" value="11"/>
</dbReference>
<dbReference type="InterPro" id="IPR036116">
    <property type="entry name" value="FN3_sf"/>
</dbReference>
<evidence type="ECO:0000313" key="19">
    <source>
        <dbReference type="RefSeq" id="XP_025408710.1"/>
    </source>
</evidence>
<keyword evidence="3" id="KW-0812">Transmembrane</keyword>